<dbReference type="Gene3D" id="3.40.50.300">
    <property type="entry name" value="P-loop containing nucleotide triphosphate hydrolases"/>
    <property type="match status" value="1"/>
</dbReference>
<organism evidence="3">
    <name type="scientific">viral metagenome</name>
    <dbReference type="NCBI Taxonomy" id="1070528"/>
    <lineage>
        <taxon>unclassified sequences</taxon>
        <taxon>metagenomes</taxon>
        <taxon>organismal metagenomes</taxon>
    </lineage>
</organism>
<reference evidence="3" key="1">
    <citation type="journal article" date="2020" name="Nature">
        <title>Giant virus diversity and host interactions through global metagenomics.</title>
        <authorList>
            <person name="Schulz F."/>
            <person name="Roux S."/>
            <person name="Paez-Espino D."/>
            <person name="Jungbluth S."/>
            <person name="Walsh D.A."/>
            <person name="Denef V.J."/>
            <person name="McMahon K.D."/>
            <person name="Konstantinidis K.T."/>
            <person name="Eloe-Fadrosh E.A."/>
            <person name="Kyrpides N.C."/>
            <person name="Woyke T."/>
        </authorList>
    </citation>
    <scope>NUCLEOTIDE SEQUENCE</scope>
    <source>
        <strain evidence="3">GVMAG-M-3300023184-62</strain>
    </source>
</reference>
<dbReference type="GO" id="GO:0016887">
    <property type="term" value="F:ATP hydrolysis activity"/>
    <property type="evidence" value="ECO:0007669"/>
    <property type="project" value="InterPro"/>
</dbReference>
<dbReference type="AlphaFoldDB" id="A0A6C0IAL7"/>
<keyword evidence="1" id="KW-1133">Transmembrane helix</keyword>
<dbReference type="SMART" id="SM00382">
    <property type="entry name" value="AAA"/>
    <property type="match status" value="1"/>
</dbReference>
<keyword evidence="1" id="KW-0812">Transmembrane</keyword>
<dbReference type="InterPro" id="IPR003959">
    <property type="entry name" value="ATPase_AAA_core"/>
</dbReference>
<evidence type="ECO:0000256" key="1">
    <source>
        <dbReference type="SAM" id="Phobius"/>
    </source>
</evidence>
<evidence type="ECO:0000259" key="2">
    <source>
        <dbReference type="SMART" id="SM00382"/>
    </source>
</evidence>
<dbReference type="InterPro" id="IPR003593">
    <property type="entry name" value="AAA+_ATPase"/>
</dbReference>
<name>A0A6C0IAL7_9ZZZZ</name>
<sequence>MFDKSLLILPIVYSIYETYSSLIFIILIRLLSFGYLTPKKLTLGHIKSLKIYFQLGTNECMLYGPVFGKWFYVWLDDDRPHSEHNVWFLGTPPNIDIYKDNDDDELSFIDTLSNAKHILKRFIIGTPPSISKTGSYNDRHYCMPVPSSRACKPYAWQQNIIDEIQTNSRIVLLTGPPGCGKSSLAEIIGASYLTKTHVNVYEFNPFGSDTSNSHFAIMKENIDEKVKVIVFILDEIDCILEKLYSVNHAAQQNKTGSHFTIGGGKCEWNRLMDDFARPIDKLQIITVLTSNRTKEDITQNILGGDDSLLRNYRIHITRDLF</sequence>
<proteinExistence type="predicted"/>
<feature type="domain" description="AAA+ ATPase" evidence="2">
    <location>
        <begin position="167"/>
        <end position="320"/>
    </location>
</feature>
<dbReference type="Pfam" id="PF00004">
    <property type="entry name" value="AAA"/>
    <property type="match status" value="1"/>
</dbReference>
<accession>A0A6C0IAL7</accession>
<dbReference type="InterPro" id="IPR027417">
    <property type="entry name" value="P-loop_NTPase"/>
</dbReference>
<feature type="transmembrane region" description="Helical" evidence="1">
    <location>
        <begin position="6"/>
        <end position="31"/>
    </location>
</feature>
<evidence type="ECO:0000313" key="3">
    <source>
        <dbReference type="EMBL" id="QHT90078.1"/>
    </source>
</evidence>
<dbReference type="SUPFAM" id="SSF52540">
    <property type="entry name" value="P-loop containing nucleoside triphosphate hydrolases"/>
    <property type="match status" value="1"/>
</dbReference>
<dbReference type="EMBL" id="MN740152">
    <property type="protein sequence ID" value="QHT90078.1"/>
    <property type="molecule type" value="Genomic_DNA"/>
</dbReference>
<keyword evidence="1" id="KW-0472">Membrane</keyword>
<protein>
    <recommendedName>
        <fullName evidence="2">AAA+ ATPase domain-containing protein</fullName>
    </recommendedName>
</protein>
<dbReference type="GO" id="GO:0005524">
    <property type="term" value="F:ATP binding"/>
    <property type="evidence" value="ECO:0007669"/>
    <property type="project" value="InterPro"/>
</dbReference>